<dbReference type="Pfam" id="PF20213">
    <property type="entry name" value="DUF6573"/>
    <property type="match status" value="1"/>
</dbReference>
<name>A0A157Z620_9BURK</name>
<protein>
    <submittedName>
        <fullName evidence="1">Uncharacterized protein</fullName>
    </submittedName>
</protein>
<evidence type="ECO:0000313" key="1">
    <source>
        <dbReference type="EMBL" id="SAK40998.1"/>
    </source>
</evidence>
<dbReference type="InterPro" id="IPR046480">
    <property type="entry name" value="DUF6573"/>
</dbReference>
<dbReference type="AlphaFoldDB" id="A0A157Z620"/>
<comment type="caution">
    <text evidence="1">The sequence shown here is derived from an EMBL/GenBank/DDBJ whole genome shotgun (WGS) entry which is preliminary data.</text>
</comment>
<evidence type="ECO:0000313" key="2">
    <source>
        <dbReference type="Proteomes" id="UP000054903"/>
    </source>
</evidence>
<organism evidence="1 2">
    <name type="scientific">Caballeronia fortuita</name>
    <dbReference type="NCBI Taxonomy" id="1777138"/>
    <lineage>
        <taxon>Bacteria</taxon>
        <taxon>Pseudomonadati</taxon>
        <taxon>Pseudomonadota</taxon>
        <taxon>Betaproteobacteria</taxon>
        <taxon>Burkholderiales</taxon>
        <taxon>Burkholderiaceae</taxon>
        <taxon>Caballeronia</taxon>
    </lineage>
</organism>
<dbReference type="EMBL" id="FCNX02000001">
    <property type="protein sequence ID" value="SAK40998.1"/>
    <property type="molecule type" value="Genomic_DNA"/>
</dbReference>
<reference evidence="1" key="1">
    <citation type="submission" date="2016-01" db="EMBL/GenBank/DDBJ databases">
        <authorList>
            <person name="Peeters C."/>
        </authorList>
    </citation>
    <scope>NUCLEOTIDE SEQUENCE</scope>
    <source>
        <strain evidence="1">LMG 29320</strain>
    </source>
</reference>
<sequence>MTLAAWDDCVAWTERDSKRQTAQDGAGRLWDVVWMAYLAARSAKGNCCPFRLYRVARGGHSTRPRLTTLHLHIGPGDDGDPVVTVLVPNED</sequence>
<dbReference type="Proteomes" id="UP000054903">
    <property type="component" value="Unassembled WGS sequence"/>
</dbReference>
<dbReference type="STRING" id="1777138.AWB77_00291"/>
<proteinExistence type="predicted"/>
<keyword evidence="2" id="KW-1185">Reference proteome</keyword>
<gene>
    <name evidence="1" type="ORF">AWB77_00291</name>
</gene>
<accession>A0A157Z620</accession>